<dbReference type="GO" id="GO:0003677">
    <property type="term" value="F:DNA binding"/>
    <property type="evidence" value="ECO:0007669"/>
    <property type="project" value="UniProtKB-KW"/>
</dbReference>
<dbReference type="PROSITE" id="PS51032">
    <property type="entry name" value="AP2_ERF"/>
    <property type="match status" value="1"/>
</dbReference>
<dbReference type="InterPro" id="IPR016177">
    <property type="entry name" value="DNA-bd_dom_sf"/>
</dbReference>
<evidence type="ECO:0000256" key="4">
    <source>
        <dbReference type="ARBA" id="ARBA00023163"/>
    </source>
</evidence>
<feature type="compositionally biased region" description="Low complexity" evidence="6">
    <location>
        <begin position="39"/>
        <end position="53"/>
    </location>
</feature>
<feature type="compositionally biased region" description="Low complexity" evidence="6">
    <location>
        <begin position="606"/>
        <end position="615"/>
    </location>
</feature>
<feature type="compositionally biased region" description="Basic residues" evidence="6">
    <location>
        <begin position="738"/>
        <end position="749"/>
    </location>
</feature>
<keyword evidence="3" id="KW-0238">DNA-binding</keyword>
<evidence type="ECO:0000256" key="6">
    <source>
        <dbReference type="SAM" id="MobiDB-lite"/>
    </source>
</evidence>
<evidence type="ECO:0000256" key="5">
    <source>
        <dbReference type="ARBA" id="ARBA00023242"/>
    </source>
</evidence>
<organism evidence="8 9">
    <name type="scientific">Skeletonema marinoi</name>
    <dbReference type="NCBI Taxonomy" id="267567"/>
    <lineage>
        <taxon>Eukaryota</taxon>
        <taxon>Sar</taxon>
        <taxon>Stramenopiles</taxon>
        <taxon>Ochrophyta</taxon>
        <taxon>Bacillariophyta</taxon>
        <taxon>Coscinodiscophyceae</taxon>
        <taxon>Thalassiosirophycidae</taxon>
        <taxon>Thalassiosirales</taxon>
        <taxon>Skeletonemataceae</taxon>
        <taxon>Skeletonema</taxon>
        <taxon>Skeletonema marinoi-dohrnii complex</taxon>
    </lineage>
</organism>
<reference evidence="8" key="1">
    <citation type="submission" date="2023-06" db="EMBL/GenBank/DDBJ databases">
        <title>Survivors Of The Sea: Transcriptome response of Skeletonema marinoi to long-term dormancy.</title>
        <authorList>
            <person name="Pinder M.I.M."/>
            <person name="Kourtchenko O."/>
            <person name="Robertson E.K."/>
            <person name="Larsson T."/>
            <person name="Maumus F."/>
            <person name="Osuna-Cruz C.M."/>
            <person name="Vancaester E."/>
            <person name="Stenow R."/>
            <person name="Vandepoele K."/>
            <person name="Ploug H."/>
            <person name="Bruchert V."/>
            <person name="Godhe A."/>
            <person name="Topel M."/>
        </authorList>
    </citation>
    <scope>NUCLEOTIDE SEQUENCE</scope>
    <source>
        <strain evidence="8">R05AC</strain>
    </source>
</reference>
<feature type="compositionally biased region" description="Basic residues" evidence="6">
    <location>
        <begin position="616"/>
        <end position="628"/>
    </location>
</feature>
<accession>A0AAD8YDI3</accession>
<dbReference type="EMBL" id="JATAAI010000008">
    <property type="protein sequence ID" value="KAK1743599.1"/>
    <property type="molecule type" value="Genomic_DNA"/>
</dbReference>
<keyword evidence="9" id="KW-1185">Reference proteome</keyword>
<feature type="region of interest" description="Disordered" evidence="6">
    <location>
        <begin position="593"/>
        <end position="656"/>
    </location>
</feature>
<evidence type="ECO:0000313" key="8">
    <source>
        <dbReference type="EMBL" id="KAK1743599.1"/>
    </source>
</evidence>
<evidence type="ECO:0000256" key="3">
    <source>
        <dbReference type="ARBA" id="ARBA00023125"/>
    </source>
</evidence>
<evidence type="ECO:0000313" key="9">
    <source>
        <dbReference type="Proteomes" id="UP001224775"/>
    </source>
</evidence>
<evidence type="ECO:0000256" key="2">
    <source>
        <dbReference type="ARBA" id="ARBA00023015"/>
    </source>
</evidence>
<comment type="subcellular location">
    <subcellularLocation>
        <location evidence="1">Nucleus</location>
    </subcellularLocation>
</comment>
<comment type="caution">
    <text evidence="8">The sequence shown here is derived from an EMBL/GenBank/DDBJ whole genome shotgun (WGS) entry which is preliminary data.</text>
</comment>
<feature type="region of interest" description="Disordered" evidence="6">
    <location>
        <begin position="683"/>
        <end position="792"/>
    </location>
</feature>
<dbReference type="GO" id="GO:0005634">
    <property type="term" value="C:nucleus"/>
    <property type="evidence" value="ECO:0007669"/>
    <property type="project" value="UniProtKB-SubCell"/>
</dbReference>
<feature type="domain" description="AP2/ERF" evidence="7">
    <location>
        <begin position="786"/>
        <end position="851"/>
    </location>
</feature>
<name>A0AAD8YDI3_9STRA</name>
<dbReference type="SMART" id="SM00380">
    <property type="entry name" value="AP2"/>
    <property type="match status" value="1"/>
</dbReference>
<dbReference type="Proteomes" id="UP001224775">
    <property type="component" value="Unassembled WGS sequence"/>
</dbReference>
<keyword evidence="4" id="KW-0804">Transcription</keyword>
<keyword evidence="2" id="KW-0805">Transcription regulation</keyword>
<dbReference type="AlphaFoldDB" id="A0AAD8YDI3"/>
<feature type="compositionally biased region" description="Low complexity" evidence="6">
    <location>
        <begin position="694"/>
        <end position="710"/>
    </location>
</feature>
<gene>
    <name evidence="8" type="ORF">QTG54_005196</name>
</gene>
<feature type="compositionally biased region" description="Low complexity" evidence="6">
    <location>
        <begin position="13"/>
        <end position="32"/>
    </location>
</feature>
<evidence type="ECO:0000256" key="1">
    <source>
        <dbReference type="ARBA" id="ARBA00004123"/>
    </source>
</evidence>
<feature type="region of interest" description="Disordered" evidence="6">
    <location>
        <begin position="164"/>
        <end position="184"/>
    </location>
</feature>
<feature type="region of interest" description="Disordered" evidence="6">
    <location>
        <begin position="1"/>
        <end position="71"/>
    </location>
</feature>
<dbReference type="InterPro" id="IPR001471">
    <property type="entry name" value="AP2/ERF_dom"/>
</dbReference>
<dbReference type="SUPFAM" id="SSF54171">
    <property type="entry name" value="DNA-binding domain"/>
    <property type="match status" value="1"/>
</dbReference>
<keyword evidence="5" id="KW-0539">Nucleus</keyword>
<dbReference type="GO" id="GO:0003700">
    <property type="term" value="F:DNA-binding transcription factor activity"/>
    <property type="evidence" value="ECO:0007669"/>
    <property type="project" value="InterPro"/>
</dbReference>
<feature type="compositionally biased region" description="Basic residues" evidence="6">
    <location>
        <begin position="718"/>
        <end position="727"/>
    </location>
</feature>
<proteinExistence type="predicted"/>
<protein>
    <recommendedName>
        <fullName evidence="7">AP2/ERF domain-containing protein</fullName>
    </recommendedName>
</protein>
<dbReference type="Gene3D" id="3.30.730.10">
    <property type="entry name" value="AP2/ERF domain"/>
    <property type="match status" value="1"/>
</dbReference>
<feature type="region of interest" description="Disordered" evidence="6">
    <location>
        <begin position="567"/>
        <end position="586"/>
    </location>
</feature>
<feature type="region of interest" description="Disordered" evidence="6">
    <location>
        <begin position="206"/>
        <end position="345"/>
    </location>
</feature>
<feature type="compositionally biased region" description="Low complexity" evidence="6">
    <location>
        <begin position="261"/>
        <end position="296"/>
    </location>
</feature>
<evidence type="ECO:0000259" key="7">
    <source>
        <dbReference type="PROSITE" id="PS51032"/>
    </source>
</evidence>
<dbReference type="InterPro" id="IPR036955">
    <property type="entry name" value="AP2/ERF_dom_sf"/>
</dbReference>
<sequence length="862" mass="92090">MMAPGADLMVLPATSSVHHAASSSTTEAGEASRPPPPQKQSSRPTSSPSSDQSMDYTTPQRFRVKNVSLPESSSIAEEKLGDHAVTPSTVGPVETPDSVFVHAENPVTASSAETSLTGVDVTHHGQQQWGTAAASGNDHNSSSTAAELALGGGAVSAAERVKMNSRSCKNNTQQQQQQSQPLHHHQVVMTNNHKKASSAAFTQITPSIKLGPRITSHGDNNNRQGDGEMASPPPVMKLNMHQRGQSGQESFEMLPSKKETSSSMAASAPSAVAAPSTPSIAMQNAPQQKQQQQSNNRFKGEHQLPPPTFLAAKISPLRSKSSRAKKGDVKTRGKTPPPPSSAIAAASNNADKNNLLSPGMFLAPRTPRSTQSGVLASAKTTGMTPTNFASDFGKGLKQQDPIQYDPANSFAWLDTPGGHGLFSPNGGLTTYSAHNTPRGMYGFLGSGKTPGGRDLPVDAEVLKANGDLGVNTPKVPQDQQGMICISPLNSKKGKSKPFTAPETPMSINYSEIFASPQSTIRRADIHTAENNINIDADLNALLQLAETTTPGGTRPVTFMSPVLSTHLRRQSTNGDGAEPPSSLQLPIISGSSATAAEKGTPQLSIRSTTKSTTKGTGRKRGRPPKNKNKNVETPASKPQQPKQPPPQQQQQQQQYQELPTYQSQVMHYHGGAPQQYYHHPAHHHQGWVYPGQPPQYAYADQQQQQAASPAESEVKTVTRGRGKRRSTKAPGSVESTGKRVRRATPKKAKVPQELDPQDNEKIEAAIGAVRRSGGKQKKSPEDKGALPRGVTMRPSGKWQAQLYYAGKSRYIGVFDSREKACLAYEISREVLKTDKGEDPKPSEIDANINLARKAAFAGVGKN</sequence>